<dbReference type="AlphaFoldDB" id="A0A0F7K0W8"/>
<reference evidence="1 2" key="1">
    <citation type="journal article" date="2015" name="Genome Announc.">
        <title>Complete Genome Sequence of Sedimenticola thiotaurini Strain SIP-G1, a Polyphosphate- and Polyhydroxyalkanoate-Accumulating Sulfur-Oxidizing Gammaproteobacterium Isolated from Salt Marsh Sediments.</title>
        <authorList>
            <person name="Flood B.E."/>
            <person name="Jones D.S."/>
            <person name="Bailey J.V."/>
        </authorList>
    </citation>
    <scope>NUCLEOTIDE SEQUENCE [LARGE SCALE GENOMIC DNA]</scope>
    <source>
        <strain evidence="1 2">SIP-G1</strain>
    </source>
</reference>
<keyword evidence="2" id="KW-1185">Reference proteome</keyword>
<protein>
    <submittedName>
        <fullName evidence="1">Uncharacterized protein</fullName>
    </submittedName>
</protein>
<dbReference type="EMBL" id="CP011412">
    <property type="protein sequence ID" value="AKH20805.1"/>
    <property type="molecule type" value="Genomic_DNA"/>
</dbReference>
<evidence type="ECO:0000313" key="2">
    <source>
        <dbReference type="Proteomes" id="UP000034410"/>
    </source>
</evidence>
<organism evidence="1 2">
    <name type="scientific">Sedimenticola thiotaurini</name>
    <dbReference type="NCBI Taxonomy" id="1543721"/>
    <lineage>
        <taxon>Bacteria</taxon>
        <taxon>Pseudomonadati</taxon>
        <taxon>Pseudomonadota</taxon>
        <taxon>Gammaproteobacteria</taxon>
        <taxon>Chromatiales</taxon>
        <taxon>Sedimenticolaceae</taxon>
        <taxon>Sedimenticola</taxon>
    </lineage>
</organism>
<evidence type="ECO:0000313" key="1">
    <source>
        <dbReference type="EMBL" id="AKH20805.1"/>
    </source>
</evidence>
<dbReference type="KEGG" id="seds:AAY24_11110"/>
<accession>A0A0F7K0W8</accession>
<sequence>MSSNRLKEGVMMKYFERWLPVIGLLVLFSGPVQAESAVPFTESVVIFNTVCAKCHEAECSGRLSFDDCYEVSRNHIIRHYGAAADKLWLQRELYSILNYTKEQCAYYPMDMAIPATKVWSGEVLQRMSTIPKRNYFVPVGILAPGQFRIELEMDENVRVTVHLMSEKFDMVVEDCLEPTEKSLHIPVTITEPGDYYFRLYPRRPVRINRLAIVEDGEADH</sequence>
<dbReference type="OrthoDB" id="7067746at2"/>
<dbReference type="Proteomes" id="UP000034410">
    <property type="component" value="Chromosome"/>
</dbReference>
<name>A0A0F7K0W8_9GAMM</name>
<proteinExistence type="predicted"/>
<gene>
    <name evidence="1" type="ORF">AAY24_11110</name>
</gene>